<dbReference type="GO" id="GO:0016787">
    <property type="term" value="F:hydrolase activity"/>
    <property type="evidence" value="ECO:0007669"/>
    <property type="project" value="UniProtKB-KW"/>
</dbReference>
<reference evidence="7" key="1">
    <citation type="submission" date="2023-04" db="EMBL/GenBank/DDBJ databases">
        <title>Ambrosiozyma monospora NBRC 1965.</title>
        <authorList>
            <person name="Ichikawa N."/>
            <person name="Sato H."/>
            <person name="Tonouchi N."/>
        </authorList>
    </citation>
    <scope>NUCLEOTIDE SEQUENCE</scope>
    <source>
        <strain evidence="7">NBRC 1965</strain>
    </source>
</reference>
<evidence type="ECO:0000256" key="5">
    <source>
        <dbReference type="SAM" id="MobiDB-lite"/>
    </source>
</evidence>
<comment type="subcellular location">
    <subcellularLocation>
        <location evidence="1">Cytoplasm</location>
    </subcellularLocation>
</comment>
<feature type="compositionally biased region" description="Gly residues" evidence="5">
    <location>
        <begin position="127"/>
        <end position="137"/>
    </location>
</feature>
<comment type="caution">
    <text evidence="7">The sequence shown here is derived from an EMBL/GenBank/DDBJ whole genome shotgun (WGS) entry which is preliminary data.</text>
</comment>
<accession>A0A9W7DJT5</accession>
<gene>
    <name evidence="7" type="ORF">Amon01_000750800</name>
</gene>
<keyword evidence="4" id="KW-0648">Protein biosynthesis</keyword>
<evidence type="ECO:0000256" key="3">
    <source>
        <dbReference type="ARBA" id="ARBA00022801"/>
    </source>
</evidence>
<sequence length="239" mass="25969">MANYDDDDMIDYETNSHGHDDGDYNEEEFNEDELNDEDYNLLYDQFDKLKPMVKDYDIDDFKIKEVLYMNYFELEAAFSEIKHGFKLKKVNLIQNSNVNQSNHSTNKLSKLEQLSMQRKQKLKNTGENGGSGSGSGHGLSSHGLAGLVQSKYKSGIGAGHQTGGTFGQKQGSGSGSGLAGILAKKKTTPTGGGLAGLLERKKVETQAHSHAHAQTQVGGLGQKKTGLAALVAQRKLQAS</sequence>
<keyword evidence="2" id="KW-0963">Cytoplasm</keyword>
<feature type="domain" description="HBS1-like protein N-terminal" evidence="6">
    <location>
        <begin position="21"/>
        <end position="89"/>
    </location>
</feature>
<feature type="region of interest" description="Disordered" evidence="5">
    <location>
        <begin position="1"/>
        <end position="31"/>
    </location>
</feature>
<organism evidence="7 8">
    <name type="scientific">Ambrosiozyma monospora</name>
    <name type="common">Yeast</name>
    <name type="synonym">Endomycopsis monosporus</name>
    <dbReference type="NCBI Taxonomy" id="43982"/>
    <lineage>
        <taxon>Eukaryota</taxon>
        <taxon>Fungi</taxon>
        <taxon>Dikarya</taxon>
        <taxon>Ascomycota</taxon>
        <taxon>Saccharomycotina</taxon>
        <taxon>Pichiomycetes</taxon>
        <taxon>Pichiales</taxon>
        <taxon>Pichiaceae</taxon>
        <taxon>Ambrosiozyma</taxon>
    </lineage>
</organism>
<evidence type="ECO:0000256" key="4">
    <source>
        <dbReference type="ARBA" id="ARBA00022917"/>
    </source>
</evidence>
<dbReference type="Proteomes" id="UP001165063">
    <property type="component" value="Unassembled WGS sequence"/>
</dbReference>
<dbReference type="GO" id="GO:0006412">
    <property type="term" value="P:translation"/>
    <property type="evidence" value="ECO:0007669"/>
    <property type="project" value="UniProtKB-KW"/>
</dbReference>
<dbReference type="EMBL" id="BSXU01005619">
    <property type="protein sequence ID" value="GMG55049.1"/>
    <property type="molecule type" value="Genomic_DNA"/>
</dbReference>
<dbReference type="InterPro" id="IPR015033">
    <property type="entry name" value="HBS1-like_N"/>
</dbReference>
<evidence type="ECO:0000313" key="7">
    <source>
        <dbReference type="EMBL" id="GMG55049.1"/>
    </source>
</evidence>
<keyword evidence="3" id="KW-0378">Hydrolase</keyword>
<dbReference type="AlphaFoldDB" id="A0A9W7DJT5"/>
<name>A0A9W7DJT5_AMBMO</name>
<evidence type="ECO:0000256" key="2">
    <source>
        <dbReference type="ARBA" id="ARBA00022490"/>
    </source>
</evidence>
<dbReference type="Pfam" id="PF08938">
    <property type="entry name" value="HBS1_N"/>
    <property type="match status" value="1"/>
</dbReference>
<evidence type="ECO:0000256" key="1">
    <source>
        <dbReference type="ARBA" id="ARBA00004496"/>
    </source>
</evidence>
<protein>
    <submittedName>
        <fullName evidence="7">Unnamed protein product</fullName>
    </submittedName>
</protein>
<dbReference type="GO" id="GO:0005737">
    <property type="term" value="C:cytoplasm"/>
    <property type="evidence" value="ECO:0007669"/>
    <property type="project" value="UniProtKB-SubCell"/>
</dbReference>
<feature type="compositionally biased region" description="Acidic residues" evidence="5">
    <location>
        <begin position="1"/>
        <end position="11"/>
    </location>
</feature>
<evidence type="ECO:0000313" key="8">
    <source>
        <dbReference type="Proteomes" id="UP001165063"/>
    </source>
</evidence>
<keyword evidence="8" id="KW-1185">Reference proteome</keyword>
<proteinExistence type="predicted"/>
<feature type="region of interest" description="Disordered" evidence="5">
    <location>
        <begin position="117"/>
        <end position="140"/>
    </location>
</feature>
<evidence type="ECO:0000259" key="6">
    <source>
        <dbReference type="Pfam" id="PF08938"/>
    </source>
</evidence>